<keyword evidence="13" id="KW-1185">Reference proteome</keyword>
<evidence type="ECO:0000256" key="7">
    <source>
        <dbReference type="ARBA" id="ARBA00022989"/>
    </source>
</evidence>
<comment type="similarity">
    <text evidence="2 10">Belongs to the glycosyltransferase 31 family.</text>
</comment>
<dbReference type="AlphaFoldDB" id="A0A409XAQ4"/>
<dbReference type="OrthoDB" id="3001461at2759"/>
<feature type="transmembrane region" description="Helical" evidence="10">
    <location>
        <begin position="58"/>
        <end position="75"/>
    </location>
</feature>
<evidence type="ECO:0000313" key="12">
    <source>
        <dbReference type="EMBL" id="PPQ87893.1"/>
    </source>
</evidence>
<keyword evidence="5 10" id="KW-0812">Transmembrane</keyword>
<evidence type="ECO:0000256" key="4">
    <source>
        <dbReference type="ARBA" id="ARBA00022679"/>
    </source>
</evidence>
<sequence length="425" mass="48764">MYPPKSHTRRNSSTSSTSPSLEDGIHLPQYHTRSNSSSTPRAFKTFSLPLPRLLNRRILLFLVALFFIYILRAFYSSEPPLDPEVPVSWGSDIISFDAPRPAYLDTSLPEPMVIRLAIISHIFEFERRQVLRDTVLKGIPSADVKLEYKFIIGLAKEGTANLTTRYQRAKEDWFYGDVLTMKVTDIPERLSEKRYGALKWADSVLHSEYDYSMTMDSDTFCRFRALARRLKHLKPMLDPRSESILVGRMGDHVTYFENTVPDGNVNEKDEDYYVRGPWYPYPLGIGYMLSSNITNTLMNTDPPLPHHVIYPSDDVMIGSWLAGLKNFHDPTIKFETTERSSSPPPLTPVHPKPYLPYPVDTEIVDDVKGWHDIKSPRESGTEGKIGWETVCVHRMKAREMRALRGREEISGEWEGASVVKKQQVY</sequence>
<feature type="compositionally biased region" description="Basic residues" evidence="11">
    <location>
        <begin position="1"/>
        <end position="10"/>
    </location>
</feature>
<evidence type="ECO:0000256" key="6">
    <source>
        <dbReference type="ARBA" id="ARBA00022968"/>
    </source>
</evidence>
<evidence type="ECO:0000256" key="10">
    <source>
        <dbReference type="RuleBase" id="RU363063"/>
    </source>
</evidence>
<keyword evidence="8 10" id="KW-0333">Golgi apparatus</keyword>
<evidence type="ECO:0000256" key="9">
    <source>
        <dbReference type="ARBA" id="ARBA00023136"/>
    </source>
</evidence>
<feature type="compositionally biased region" description="Low complexity" evidence="11">
    <location>
        <begin position="11"/>
        <end position="20"/>
    </location>
</feature>
<name>A0A409XAQ4_PSICY</name>
<evidence type="ECO:0000313" key="13">
    <source>
        <dbReference type="Proteomes" id="UP000283269"/>
    </source>
</evidence>
<dbReference type="EMBL" id="NHYD01002186">
    <property type="protein sequence ID" value="PPQ87893.1"/>
    <property type="molecule type" value="Genomic_DNA"/>
</dbReference>
<dbReference type="InParanoid" id="A0A409XAQ4"/>
<protein>
    <recommendedName>
        <fullName evidence="10">Hexosyltransferase</fullName>
        <ecNumber evidence="10">2.4.1.-</ecNumber>
    </recommendedName>
</protein>
<dbReference type="Proteomes" id="UP000283269">
    <property type="component" value="Unassembled WGS sequence"/>
</dbReference>
<organism evidence="12 13">
    <name type="scientific">Psilocybe cyanescens</name>
    <dbReference type="NCBI Taxonomy" id="93625"/>
    <lineage>
        <taxon>Eukaryota</taxon>
        <taxon>Fungi</taxon>
        <taxon>Dikarya</taxon>
        <taxon>Basidiomycota</taxon>
        <taxon>Agaricomycotina</taxon>
        <taxon>Agaricomycetes</taxon>
        <taxon>Agaricomycetidae</taxon>
        <taxon>Agaricales</taxon>
        <taxon>Agaricineae</taxon>
        <taxon>Strophariaceae</taxon>
        <taxon>Psilocybe</taxon>
    </lineage>
</organism>
<dbReference type="Pfam" id="PF01762">
    <property type="entry name" value="Galactosyl_T"/>
    <property type="match status" value="1"/>
</dbReference>
<proteinExistence type="inferred from homology"/>
<keyword evidence="3 10" id="KW-0328">Glycosyltransferase</keyword>
<dbReference type="PANTHER" id="PTHR11214">
    <property type="entry name" value="BETA-1,3-N-ACETYLGLUCOSAMINYLTRANSFERASE"/>
    <property type="match status" value="1"/>
</dbReference>
<feature type="compositionally biased region" description="Polar residues" evidence="11">
    <location>
        <begin position="31"/>
        <end position="40"/>
    </location>
</feature>
<evidence type="ECO:0000256" key="11">
    <source>
        <dbReference type="SAM" id="MobiDB-lite"/>
    </source>
</evidence>
<dbReference type="EC" id="2.4.1.-" evidence="10"/>
<feature type="region of interest" description="Disordered" evidence="11">
    <location>
        <begin position="1"/>
        <end position="40"/>
    </location>
</feature>
<evidence type="ECO:0000256" key="2">
    <source>
        <dbReference type="ARBA" id="ARBA00008661"/>
    </source>
</evidence>
<dbReference type="GO" id="GO:0000139">
    <property type="term" value="C:Golgi membrane"/>
    <property type="evidence" value="ECO:0007669"/>
    <property type="project" value="UniProtKB-SubCell"/>
</dbReference>
<comment type="subcellular location">
    <subcellularLocation>
        <location evidence="1 10">Golgi apparatus membrane</location>
        <topology evidence="1 10">Single-pass type II membrane protein</topology>
    </subcellularLocation>
</comment>
<evidence type="ECO:0000256" key="3">
    <source>
        <dbReference type="ARBA" id="ARBA00022676"/>
    </source>
</evidence>
<keyword evidence="4" id="KW-0808">Transferase</keyword>
<gene>
    <name evidence="12" type="ORF">CVT25_001235</name>
</gene>
<reference evidence="12 13" key="1">
    <citation type="journal article" date="2018" name="Evol. Lett.">
        <title>Horizontal gene cluster transfer increased hallucinogenic mushroom diversity.</title>
        <authorList>
            <person name="Reynolds H.T."/>
            <person name="Vijayakumar V."/>
            <person name="Gluck-Thaler E."/>
            <person name="Korotkin H.B."/>
            <person name="Matheny P.B."/>
            <person name="Slot J.C."/>
        </authorList>
    </citation>
    <scope>NUCLEOTIDE SEQUENCE [LARGE SCALE GENOMIC DNA]</scope>
    <source>
        <strain evidence="12 13">2631</strain>
    </source>
</reference>
<dbReference type="GO" id="GO:0016758">
    <property type="term" value="F:hexosyltransferase activity"/>
    <property type="evidence" value="ECO:0007669"/>
    <property type="project" value="InterPro"/>
</dbReference>
<accession>A0A409XAQ4</accession>
<evidence type="ECO:0000256" key="5">
    <source>
        <dbReference type="ARBA" id="ARBA00022692"/>
    </source>
</evidence>
<evidence type="ECO:0000256" key="8">
    <source>
        <dbReference type="ARBA" id="ARBA00023034"/>
    </source>
</evidence>
<keyword evidence="6 10" id="KW-0735">Signal-anchor</keyword>
<keyword evidence="9 10" id="KW-0472">Membrane</keyword>
<dbReference type="STRING" id="93625.A0A409XAQ4"/>
<keyword evidence="7 10" id="KW-1133">Transmembrane helix</keyword>
<comment type="caution">
    <text evidence="12">The sequence shown here is derived from an EMBL/GenBank/DDBJ whole genome shotgun (WGS) entry which is preliminary data.</text>
</comment>
<dbReference type="InterPro" id="IPR002659">
    <property type="entry name" value="Glyco_trans_31"/>
</dbReference>
<evidence type="ECO:0000256" key="1">
    <source>
        <dbReference type="ARBA" id="ARBA00004323"/>
    </source>
</evidence>
<dbReference type="Gene3D" id="3.90.550.50">
    <property type="match status" value="1"/>
</dbReference>